<dbReference type="Proteomes" id="UP001160301">
    <property type="component" value="Unassembled WGS sequence"/>
</dbReference>
<dbReference type="RefSeq" id="WP_284720383.1">
    <property type="nucleotide sequence ID" value="NZ_JARZHI010000007.1"/>
</dbReference>
<comment type="caution">
    <text evidence="1">The sequence shown here is derived from an EMBL/GenBank/DDBJ whole genome shotgun (WGS) entry which is preliminary data.</text>
</comment>
<name>A0ABT6NPF3_9BACT</name>
<accession>A0ABT6NPF3</accession>
<evidence type="ECO:0000313" key="2">
    <source>
        <dbReference type="Proteomes" id="UP001160301"/>
    </source>
</evidence>
<keyword evidence="2" id="KW-1185">Reference proteome</keyword>
<sequence length="57" mass="6318">MQFSIRPAAQSLLRASTLEPMGLLSPGATWRDVMQSRSHVTRGLRAPSKVPSLWLPM</sequence>
<dbReference type="EMBL" id="JARZHI010000007">
    <property type="protein sequence ID" value="MDI1430188.1"/>
    <property type="molecule type" value="Genomic_DNA"/>
</dbReference>
<gene>
    <name evidence="1" type="ORF">QHF89_11800</name>
</gene>
<proteinExistence type="predicted"/>
<reference evidence="1 2" key="1">
    <citation type="submission" date="2023-04" db="EMBL/GenBank/DDBJ databases">
        <title>The genome sequence of Polyangium sorediatum DSM14670.</title>
        <authorList>
            <person name="Zhang X."/>
        </authorList>
    </citation>
    <scope>NUCLEOTIDE SEQUENCE [LARGE SCALE GENOMIC DNA]</scope>
    <source>
        <strain evidence="1 2">DSM 14670</strain>
    </source>
</reference>
<protein>
    <submittedName>
        <fullName evidence="1">Uncharacterized protein</fullName>
    </submittedName>
</protein>
<organism evidence="1 2">
    <name type="scientific">Polyangium sorediatum</name>
    <dbReference type="NCBI Taxonomy" id="889274"/>
    <lineage>
        <taxon>Bacteria</taxon>
        <taxon>Pseudomonadati</taxon>
        <taxon>Myxococcota</taxon>
        <taxon>Polyangia</taxon>
        <taxon>Polyangiales</taxon>
        <taxon>Polyangiaceae</taxon>
        <taxon>Polyangium</taxon>
    </lineage>
</organism>
<evidence type="ECO:0000313" key="1">
    <source>
        <dbReference type="EMBL" id="MDI1430188.1"/>
    </source>
</evidence>